<name>A0A6J6NBP9_9ZZZZ</name>
<dbReference type="InterPro" id="IPR038277">
    <property type="entry name" value="UreF_sf"/>
</dbReference>
<dbReference type="EMBL" id="CAEZXR010000001">
    <property type="protein sequence ID" value="CAB4684021.1"/>
    <property type="molecule type" value="Genomic_DNA"/>
</dbReference>
<accession>A0A6J6NBP9</accession>
<evidence type="ECO:0000256" key="2">
    <source>
        <dbReference type="ARBA" id="ARBA00023186"/>
    </source>
</evidence>
<dbReference type="InterPro" id="IPR002639">
    <property type="entry name" value="UreF"/>
</dbReference>
<keyword evidence="2" id="KW-0143">Chaperone</keyword>
<protein>
    <submittedName>
        <fullName evidence="3">Unannotated protein</fullName>
    </submittedName>
</protein>
<keyword evidence="1" id="KW-0996">Nickel insertion</keyword>
<dbReference type="GO" id="GO:0016151">
    <property type="term" value="F:nickel cation binding"/>
    <property type="evidence" value="ECO:0007669"/>
    <property type="project" value="InterPro"/>
</dbReference>
<dbReference type="AlphaFoldDB" id="A0A6J6NBP9"/>
<evidence type="ECO:0000313" key="3">
    <source>
        <dbReference type="EMBL" id="CAB4684021.1"/>
    </source>
</evidence>
<dbReference type="PANTHER" id="PTHR33620">
    <property type="entry name" value="UREASE ACCESSORY PROTEIN F"/>
    <property type="match status" value="1"/>
</dbReference>
<dbReference type="Gene3D" id="1.10.4190.10">
    <property type="entry name" value="Urease accessory protein UreF"/>
    <property type="match status" value="1"/>
</dbReference>
<organism evidence="3">
    <name type="scientific">freshwater metagenome</name>
    <dbReference type="NCBI Taxonomy" id="449393"/>
    <lineage>
        <taxon>unclassified sequences</taxon>
        <taxon>metagenomes</taxon>
        <taxon>ecological metagenomes</taxon>
    </lineage>
</organism>
<sequence length="223" mass="23025">MSAPSAGLVAHLLADARLPVAGHTQSATLEPALVAGLPADRIPDYVRLRLRTVTRVEAATAVVALSHQRSGRDLRPVVEAWQARTPSAAMRATARTQGKALLRLVARLWPESAAVHAVAALSAPPRPIVLAAAADAGGLSPVALAGLVGYDDVQTVISAALKLTPMDPVVAAQWVHHALPEVDTLAVAVATLTRPGGIPASGAPQIEAWAEAHAVTPRRLFSA</sequence>
<dbReference type="PANTHER" id="PTHR33620:SF1">
    <property type="entry name" value="UREASE ACCESSORY PROTEIN F"/>
    <property type="match status" value="1"/>
</dbReference>
<proteinExistence type="predicted"/>
<evidence type="ECO:0000256" key="1">
    <source>
        <dbReference type="ARBA" id="ARBA00022988"/>
    </source>
</evidence>
<reference evidence="3" key="1">
    <citation type="submission" date="2020-05" db="EMBL/GenBank/DDBJ databases">
        <authorList>
            <person name="Chiriac C."/>
            <person name="Salcher M."/>
            <person name="Ghai R."/>
            <person name="Kavagutti S V."/>
        </authorList>
    </citation>
    <scope>NUCLEOTIDE SEQUENCE</scope>
</reference>
<dbReference type="Pfam" id="PF01730">
    <property type="entry name" value="UreF"/>
    <property type="match status" value="1"/>
</dbReference>
<gene>
    <name evidence="3" type="ORF">UFOPK2579_00006</name>
</gene>